<evidence type="ECO:0000259" key="4">
    <source>
        <dbReference type="Pfam" id="PF09084"/>
    </source>
</evidence>
<reference evidence="5 6" key="1">
    <citation type="submission" date="2014-03" db="EMBL/GenBank/DDBJ databases">
        <title>Genome sequence of Bordetella bronchiseptica.</title>
        <authorList>
            <person name="Harvill E."/>
            <person name="Goodfield L.L."/>
            <person name="Ivanov Y.V."/>
            <person name="Meyer J.A."/>
            <person name="Muse S.J."/>
            <person name="Jacobs N."/>
            <person name="Bendor L."/>
            <person name="Smallridge W.E."/>
            <person name="Brinkac L.M."/>
            <person name="Sanka R."/>
            <person name="Kim M."/>
            <person name="Losada L."/>
        </authorList>
    </citation>
    <scope>NUCLEOTIDE SEQUENCE [LARGE SCALE GENOMIC DNA]</scope>
    <source>
        <strain evidence="5 6">00-P-2796</strain>
    </source>
</reference>
<sequence length="369" mass="39460">MPQSTGKTASPFEDDMTALRSPRGATRRRFLAGSGALMAVGLAGSRLSWAQPALGRVAYGQGSIDPFFAAGYVALKQGYFAADGLEVEYLNSQSGPRTNQLLAAGQIVFGATAATAAPALTLAGKPAALVFGFDRKLTYANIIVRRADYESGKIRTLADLAGKRVGATQPQSSTWLMALYLMQKAGVADKVDIRPLGDLATMLGALKTGSVSASMATLSMMEQAVQEGWGMPIFDATTEASWQEFMGGDVPGIAALTLQDTIQKRPEVVQAFVGALVKAQDFISANSAAAVTDLIYDDYLNAYARPAIEKTIGLYQQTVFLRDNIITEDAYARMTAIMGDGRQFSNEELKKVPYSACVDMRFVRKARGL</sequence>
<accession>A0ABR4RFM1</accession>
<evidence type="ECO:0000256" key="1">
    <source>
        <dbReference type="ARBA" id="ARBA00004418"/>
    </source>
</evidence>
<evidence type="ECO:0000313" key="6">
    <source>
        <dbReference type="Proteomes" id="UP000025756"/>
    </source>
</evidence>
<dbReference type="PROSITE" id="PS51318">
    <property type="entry name" value="TAT"/>
    <property type="match status" value="1"/>
</dbReference>
<protein>
    <submittedName>
        <fullName evidence="5">NMT1/THI5-like protein</fullName>
    </submittedName>
</protein>
<keyword evidence="3" id="KW-0732">Signal</keyword>
<dbReference type="EMBL" id="JGWH01000087">
    <property type="protein sequence ID" value="KCV35284.1"/>
    <property type="molecule type" value="Genomic_DNA"/>
</dbReference>
<dbReference type="Proteomes" id="UP000025756">
    <property type="component" value="Unassembled WGS sequence"/>
</dbReference>
<dbReference type="Gene3D" id="3.40.190.10">
    <property type="entry name" value="Periplasmic binding protein-like II"/>
    <property type="match status" value="2"/>
</dbReference>
<dbReference type="InterPro" id="IPR006311">
    <property type="entry name" value="TAT_signal"/>
</dbReference>
<comment type="caution">
    <text evidence="5">The sequence shown here is derived from an EMBL/GenBank/DDBJ whole genome shotgun (WGS) entry which is preliminary data.</text>
</comment>
<keyword evidence="6" id="KW-1185">Reference proteome</keyword>
<dbReference type="PANTHER" id="PTHR30024:SF47">
    <property type="entry name" value="TAURINE-BINDING PERIPLASMIC PROTEIN"/>
    <property type="match status" value="1"/>
</dbReference>
<evidence type="ECO:0000313" key="5">
    <source>
        <dbReference type="EMBL" id="KCV35284.1"/>
    </source>
</evidence>
<comment type="similarity">
    <text evidence="2">Belongs to the bacterial solute-binding protein SsuA/TauA family.</text>
</comment>
<feature type="domain" description="SsuA/THI5-like" evidence="4">
    <location>
        <begin position="68"/>
        <end position="287"/>
    </location>
</feature>
<comment type="subcellular location">
    <subcellularLocation>
        <location evidence="1">Periplasm</location>
    </subcellularLocation>
</comment>
<evidence type="ECO:0000256" key="2">
    <source>
        <dbReference type="ARBA" id="ARBA00010742"/>
    </source>
</evidence>
<evidence type="ECO:0000256" key="3">
    <source>
        <dbReference type="ARBA" id="ARBA00022729"/>
    </source>
</evidence>
<dbReference type="InterPro" id="IPR015168">
    <property type="entry name" value="SsuA/THI5"/>
</dbReference>
<dbReference type="PANTHER" id="PTHR30024">
    <property type="entry name" value="ALIPHATIC SULFONATES-BINDING PROTEIN-RELATED"/>
    <property type="match status" value="1"/>
</dbReference>
<dbReference type="Pfam" id="PF09084">
    <property type="entry name" value="NMT1"/>
    <property type="match status" value="1"/>
</dbReference>
<dbReference type="SUPFAM" id="SSF53850">
    <property type="entry name" value="Periplasmic binding protein-like II"/>
    <property type="match status" value="1"/>
</dbReference>
<organism evidence="5 6">
    <name type="scientific">Bordetella bronchiseptica 00-P-2796</name>
    <dbReference type="NCBI Taxonomy" id="1331199"/>
    <lineage>
        <taxon>Bacteria</taxon>
        <taxon>Pseudomonadati</taxon>
        <taxon>Pseudomonadota</taxon>
        <taxon>Betaproteobacteria</taxon>
        <taxon>Burkholderiales</taxon>
        <taxon>Alcaligenaceae</taxon>
        <taxon>Bordetella</taxon>
    </lineage>
</organism>
<name>A0ABR4RFM1_BORBO</name>
<proteinExistence type="inferred from homology"/>
<gene>
    <name evidence="5" type="ORF">L490_4793</name>
</gene>